<keyword evidence="6" id="KW-0418">Kinase</keyword>
<dbReference type="InterPro" id="IPR005467">
    <property type="entry name" value="His_kinase_dom"/>
</dbReference>
<feature type="region of interest" description="Disordered" evidence="10">
    <location>
        <begin position="965"/>
        <end position="989"/>
    </location>
</feature>
<evidence type="ECO:0000256" key="4">
    <source>
        <dbReference type="ARBA" id="ARBA00022679"/>
    </source>
</evidence>
<feature type="domain" description="Response regulatory" evidence="13">
    <location>
        <begin position="997"/>
        <end position="1114"/>
    </location>
</feature>
<dbReference type="InterPro" id="IPR039417">
    <property type="entry name" value="Peptidase_C1A_papain-like"/>
</dbReference>
<name>A0A2P6NWA1_9EUKA</name>
<dbReference type="STRING" id="1890364.A0A2P6NWA1"/>
<evidence type="ECO:0000256" key="2">
    <source>
        <dbReference type="ARBA" id="ARBA00012438"/>
    </source>
</evidence>
<dbReference type="SUPFAM" id="SSF55874">
    <property type="entry name" value="ATPase domain of HSP90 chaperone/DNA topoisomerase II/histidine kinase"/>
    <property type="match status" value="2"/>
</dbReference>
<evidence type="ECO:0000256" key="9">
    <source>
        <dbReference type="PROSITE-ProRule" id="PRU00169"/>
    </source>
</evidence>
<evidence type="ECO:0000256" key="6">
    <source>
        <dbReference type="ARBA" id="ARBA00022777"/>
    </source>
</evidence>
<evidence type="ECO:0000313" key="14">
    <source>
        <dbReference type="EMBL" id="PRP88229.1"/>
    </source>
</evidence>
<dbReference type="InterPro" id="IPR003661">
    <property type="entry name" value="HisK_dim/P_dom"/>
</dbReference>
<evidence type="ECO:0000256" key="5">
    <source>
        <dbReference type="ARBA" id="ARBA00022741"/>
    </source>
</evidence>
<dbReference type="SMART" id="SM00645">
    <property type="entry name" value="Pept_C1"/>
    <property type="match status" value="1"/>
</dbReference>
<comment type="catalytic activity">
    <reaction evidence="1">
        <text>ATP + protein L-histidine = ADP + protein N-phospho-L-histidine.</text>
        <dbReference type="EC" id="2.7.13.3"/>
    </reaction>
</comment>
<dbReference type="GO" id="GO:0005524">
    <property type="term" value="F:ATP binding"/>
    <property type="evidence" value="ECO:0007669"/>
    <property type="project" value="UniProtKB-KW"/>
</dbReference>
<keyword evidence="3 9" id="KW-0597">Phosphoprotein</keyword>
<dbReference type="InterPro" id="IPR000668">
    <property type="entry name" value="Peptidase_C1A_C"/>
</dbReference>
<dbReference type="EC" id="2.7.13.3" evidence="2"/>
<dbReference type="CDD" id="cd02248">
    <property type="entry name" value="Peptidase_C1A"/>
    <property type="match status" value="1"/>
</dbReference>
<feature type="domain" description="Histidine kinase" evidence="12">
    <location>
        <begin position="1146"/>
        <end position="1363"/>
    </location>
</feature>
<accession>A0A2P6NWA1</accession>
<dbReference type="FunFam" id="3.30.565.10:FF:000006">
    <property type="entry name" value="Sensor histidine kinase WalK"/>
    <property type="match status" value="1"/>
</dbReference>
<keyword evidence="7 14" id="KW-0067">ATP-binding</keyword>
<evidence type="ECO:0000259" key="12">
    <source>
        <dbReference type="PROSITE" id="PS50109"/>
    </source>
</evidence>
<evidence type="ECO:0000256" key="3">
    <source>
        <dbReference type="ARBA" id="ARBA00022553"/>
    </source>
</evidence>
<feature type="modified residue" description="4-aspartylphosphate" evidence="9">
    <location>
        <position position="1460"/>
    </location>
</feature>
<dbReference type="FunFam" id="3.30.565.10:FF:000037">
    <property type="entry name" value="Hybrid sensor histidine kinase/response regulator"/>
    <property type="match status" value="1"/>
</dbReference>
<dbReference type="OrthoDB" id="16389at2759"/>
<dbReference type="InterPro" id="IPR003594">
    <property type="entry name" value="HATPase_dom"/>
</dbReference>
<evidence type="ECO:0000259" key="13">
    <source>
        <dbReference type="PROSITE" id="PS50110"/>
    </source>
</evidence>
<dbReference type="SMART" id="SM00388">
    <property type="entry name" value="HisKA"/>
    <property type="match status" value="2"/>
</dbReference>
<evidence type="ECO:0000256" key="8">
    <source>
        <dbReference type="ARBA" id="ARBA00023012"/>
    </source>
</evidence>
<proteinExistence type="predicted"/>
<feature type="region of interest" description="Disordered" evidence="10">
    <location>
        <begin position="1362"/>
        <end position="1400"/>
    </location>
</feature>
<keyword evidence="4" id="KW-0808">Transferase</keyword>
<dbReference type="SMART" id="SM00848">
    <property type="entry name" value="Inhibitor_I29"/>
    <property type="match status" value="1"/>
</dbReference>
<dbReference type="GO" id="GO:0008234">
    <property type="term" value="F:cysteine-type peptidase activity"/>
    <property type="evidence" value="ECO:0007669"/>
    <property type="project" value="InterPro"/>
</dbReference>
<feature type="compositionally biased region" description="Basic residues" evidence="10">
    <location>
        <begin position="1368"/>
        <end position="1388"/>
    </location>
</feature>
<dbReference type="SUPFAM" id="SSF54001">
    <property type="entry name" value="Cysteine proteinases"/>
    <property type="match status" value="1"/>
</dbReference>
<dbReference type="PROSITE" id="PS50109">
    <property type="entry name" value="HIS_KIN"/>
    <property type="match status" value="2"/>
</dbReference>
<dbReference type="InterPro" id="IPR036890">
    <property type="entry name" value="HATPase_C_sf"/>
</dbReference>
<dbReference type="Gene3D" id="1.10.287.130">
    <property type="match status" value="2"/>
</dbReference>
<dbReference type="InterPro" id="IPR038765">
    <property type="entry name" value="Papain-like_cys_pep_sf"/>
</dbReference>
<dbReference type="Pfam" id="PF08246">
    <property type="entry name" value="Inhibitor_I29"/>
    <property type="match status" value="1"/>
</dbReference>
<dbReference type="SUPFAM" id="SSF47384">
    <property type="entry name" value="Homodimeric domain of signal transducing histidine kinase"/>
    <property type="match status" value="2"/>
</dbReference>
<dbReference type="Gene3D" id="3.30.565.10">
    <property type="entry name" value="Histidine kinase-like ATPase, C-terminal domain"/>
    <property type="match status" value="2"/>
</dbReference>
<protein>
    <recommendedName>
        <fullName evidence="2">histidine kinase</fullName>
        <ecNumber evidence="2">2.7.13.3</ecNumber>
    </recommendedName>
</protein>
<dbReference type="InterPro" id="IPR036097">
    <property type="entry name" value="HisK_dim/P_sf"/>
</dbReference>
<dbReference type="CDD" id="cd00082">
    <property type="entry name" value="HisKA"/>
    <property type="match status" value="2"/>
</dbReference>
<feature type="domain" description="Response regulatory" evidence="13">
    <location>
        <begin position="1409"/>
        <end position="1526"/>
    </location>
</feature>
<dbReference type="SUPFAM" id="SSF52172">
    <property type="entry name" value="CheY-like"/>
    <property type="match status" value="2"/>
</dbReference>
<evidence type="ECO:0000256" key="7">
    <source>
        <dbReference type="ARBA" id="ARBA00022840"/>
    </source>
</evidence>
<dbReference type="Pfam" id="PF00072">
    <property type="entry name" value="Response_reg"/>
    <property type="match status" value="2"/>
</dbReference>
<dbReference type="InterPro" id="IPR001789">
    <property type="entry name" value="Sig_transdc_resp-reg_receiver"/>
</dbReference>
<dbReference type="PRINTS" id="PR00344">
    <property type="entry name" value="BCTRLSENSOR"/>
</dbReference>
<dbReference type="PANTHER" id="PTHR43547">
    <property type="entry name" value="TWO-COMPONENT HISTIDINE KINASE"/>
    <property type="match status" value="1"/>
</dbReference>
<dbReference type="SMART" id="SM00387">
    <property type="entry name" value="HATPase_c"/>
    <property type="match status" value="2"/>
</dbReference>
<dbReference type="Pfam" id="PF00112">
    <property type="entry name" value="Peptidase_C1"/>
    <property type="match status" value="1"/>
</dbReference>
<feature type="modified residue" description="4-aspartylphosphate" evidence="9">
    <location>
        <position position="1047"/>
    </location>
</feature>
<dbReference type="InterPro" id="IPR000169">
    <property type="entry name" value="Pept_cys_AS"/>
</dbReference>
<dbReference type="GO" id="GO:0000155">
    <property type="term" value="F:phosphorelay sensor kinase activity"/>
    <property type="evidence" value="ECO:0007669"/>
    <property type="project" value="InterPro"/>
</dbReference>
<evidence type="ECO:0000256" key="1">
    <source>
        <dbReference type="ARBA" id="ARBA00000085"/>
    </source>
</evidence>
<dbReference type="Pfam" id="PF00512">
    <property type="entry name" value="HisKA"/>
    <property type="match status" value="2"/>
</dbReference>
<keyword evidence="5" id="KW-0547">Nucleotide-binding</keyword>
<dbReference type="PANTHER" id="PTHR43547:SF2">
    <property type="entry name" value="HYBRID SIGNAL TRANSDUCTION HISTIDINE KINASE C"/>
    <property type="match status" value="1"/>
</dbReference>
<keyword evidence="15" id="KW-1185">Reference proteome</keyword>
<feature type="domain" description="Histidine kinase" evidence="12">
    <location>
        <begin position="726"/>
        <end position="944"/>
    </location>
</feature>
<dbReference type="Proteomes" id="UP000241769">
    <property type="component" value="Unassembled WGS sequence"/>
</dbReference>
<keyword evidence="8" id="KW-0902">Two-component regulatory system</keyword>
<keyword evidence="11" id="KW-0732">Signal</keyword>
<feature type="signal peptide" evidence="11">
    <location>
        <begin position="1"/>
        <end position="19"/>
    </location>
</feature>
<dbReference type="PROSITE" id="PS50110">
    <property type="entry name" value="RESPONSE_REGULATORY"/>
    <property type="match status" value="2"/>
</dbReference>
<dbReference type="Gene3D" id="3.90.70.10">
    <property type="entry name" value="Cysteine proteinases"/>
    <property type="match status" value="1"/>
</dbReference>
<sequence>MRFLLVVLLAASAVALIDQESKEEFRQFLKDHGKSYSSTVEHAKREAIFAKNRAARVLHNLKFKSGEVGWEQGINEFSDSTLEEFIHRLGYLDQGNTTEGAMSVEDAFPGKRYYGNVDWRARGKVGPVKNQANCGSCWAFATTSSTETCVAIAANITVPNLSEQQLQDCMFAHVCSPGGGGGAAGIDWVKTNGVAYGQEYPYIKANGKCHYTTKRARITGRVHGNTEDQLATMLQKGAVLIGVNADLLMGYKSGVINDANHSKSRNHAVTVVAITNQCNGVSQQCWVIKNQWGTGWGEKGYFRVAKGKRVIGLGDDSDMPTGCRAHPTICTFCVDLMREASHLMQLRTKRNGAVEKSHAPIVKHGTCYEEEKDGRSDRSNFSRLSTEQIAQLTGETGRMMIEYPWHETSIGPRDTWPVAYHSAIDSMLTSQWASSLMLGSDLLVVYNDHYRSVMGQKHPQKYAHPAEHVWQEIWPTIGPMLKGVMTDGKPNLSEDVMLPLNSGDGGSTKERYLSWCFSPLLNGNEITAVLITVYETTSYVFNHGDTHVLKELSQLQQKTRNDAINNSMQIMSQYSCIPFNLFYCINRSGDHLVLTGNYTSSIGKSLCHRKISLGDPKWSLTNAVREVFKTSQMKILDLNEGDQPITAEPHSRRIQQVLILPMGKLGVIMIGINPWRELDHHYSVFLQSIGSQITTVLVQIKNREEEAKRVKAMAELDREKTAFFSNMSHEFRTPLTLMLGPLDDLLQLDRNTPILHVEDSLQLIRRNSGRLLKLVNNLLNFTRIETGRMQLNMQPTNLCGAVMDFVSIFRSACEKSGLELIVNKSEREEIIAADINIWETIVYNLMSNALKYTMSGSITVNIQQDDREFTFGVTDTGVGISQEDQKKVFERFYRVAHAAGRSHEGSGIGLSLVRELVELHKGKASLTSLPGRGSTFSVTIPCTLSPHAPSPLLSHADNQHADIDLMLPSDSSSSKGDHSSQAHSSRGDDISNDILPRILVVDDNSDMRGYLCKLLTGIGRMETARNGQEALDACKPGTIQPDLILSDVMMPIVDGLELLQRLRANVHTENIPIILITARTGEDSRHLGLGLGADDYMLKPFSALDLKARVISKLKLNEMRKESNRRELLRLQAEKVNHSKDLFIASLSHEMRTPLAPILLMIQDILLDHTLSTTNRDTLNLMNKNIKTEIQLIDDLLDVTKTTKDKMVLHTQMADGRELMDHTISNLRIDFTEKNQEVTFACTHDRVDIEADSVRLQQIYWNLLRNAIKFSPEHGKIQVTMTTEGDQMIVTVTDHGIGIDQETTDKIFRPFEQGEGINQKFGGLGLGLSLCKSLALMHHGDLTVSSKGRGFGSTFSLSLPLTQPKPAHDHHHDHHDHHHGIDHHVHHLHRDEDENGVEEERDFDPKEWRVLLVEDDKTTLMVMRRVLSKLMGFNILKTADSCKAAREMAHNYDFNLLISDIGLPDGTGYDVITQLKGDCGQAFKAIALSGYGMSEDIEKSRSHGFDLHLTKPIDLNLLKEVMRKMRPPKKEGENL</sequence>
<evidence type="ECO:0000256" key="11">
    <source>
        <dbReference type="SAM" id="SignalP"/>
    </source>
</evidence>
<reference evidence="14 15" key="1">
    <citation type="journal article" date="2018" name="Genome Biol. Evol.">
        <title>Multiple Roots of Fruiting Body Formation in Amoebozoa.</title>
        <authorList>
            <person name="Hillmann F."/>
            <person name="Forbes G."/>
            <person name="Novohradska S."/>
            <person name="Ferling I."/>
            <person name="Riege K."/>
            <person name="Groth M."/>
            <person name="Westermann M."/>
            <person name="Marz M."/>
            <person name="Spaller T."/>
            <person name="Winckler T."/>
            <person name="Schaap P."/>
            <person name="Glockner G."/>
        </authorList>
    </citation>
    <scope>NUCLEOTIDE SEQUENCE [LARGE SCALE GENOMIC DNA]</scope>
    <source>
        <strain evidence="14 15">Jena</strain>
    </source>
</reference>
<dbReference type="CDD" id="cd17574">
    <property type="entry name" value="REC_OmpR"/>
    <property type="match status" value="1"/>
</dbReference>
<comment type="caution">
    <text evidence="14">The sequence shown here is derived from an EMBL/GenBank/DDBJ whole genome shotgun (WGS) entry which is preliminary data.</text>
</comment>
<dbReference type="Gene3D" id="3.40.50.2300">
    <property type="match status" value="2"/>
</dbReference>
<dbReference type="InterPro" id="IPR004358">
    <property type="entry name" value="Sig_transdc_His_kin-like_C"/>
</dbReference>
<dbReference type="InterPro" id="IPR013201">
    <property type="entry name" value="Prot_inhib_I29"/>
</dbReference>
<dbReference type="InParanoid" id="A0A2P6NWA1"/>
<dbReference type="GO" id="GO:0006508">
    <property type="term" value="P:proteolysis"/>
    <property type="evidence" value="ECO:0007669"/>
    <property type="project" value="InterPro"/>
</dbReference>
<dbReference type="Gene3D" id="3.30.450.20">
    <property type="entry name" value="PAS domain"/>
    <property type="match status" value="1"/>
</dbReference>
<evidence type="ECO:0000256" key="10">
    <source>
        <dbReference type="SAM" id="MobiDB-lite"/>
    </source>
</evidence>
<dbReference type="SMART" id="SM00448">
    <property type="entry name" value="REC"/>
    <property type="match status" value="2"/>
</dbReference>
<dbReference type="Pfam" id="PF02518">
    <property type="entry name" value="HATPase_c"/>
    <property type="match status" value="2"/>
</dbReference>
<organism evidence="14 15">
    <name type="scientific">Planoprotostelium fungivorum</name>
    <dbReference type="NCBI Taxonomy" id="1890364"/>
    <lineage>
        <taxon>Eukaryota</taxon>
        <taxon>Amoebozoa</taxon>
        <taxon>Evosea</taxon>
        <taxon>Variosea</taxon>
        <taxon>Cavosteliida</taxon>
        <taxon>Cavosteliaceae</taxon>
        <taxon>Planoprotostelium</taxon>
    </lineage>
</organism>
<feature type="compositionally biased region" description="Basic and acidic residues" evidence="10">
    <location>
        <begin position="975"/>
        <end position="989"/>
    </location>
</feature>
<gene>
    <name evidence="14" type="ORF">PROFUN_04052</name>
</gene>
<dbReference type="PROSITE" id="PS00139">
    <property type="entry name" value="THIOL_PROTEASE_CYS"/>
    <property type="match status" value="1"/>
</dbReference>
<evidence type="ECO:0000313" key="15">
    <source>
        <dbReference type="Proteomes" id="UP000241769"/>
    </source>
</evidence>
<dbReference type="EMBL" id="MDYQ01000013">
    <property type="protein sequence ID" value="PRP88229.1"/>
    <property type="molecule type" value="Genomic_DNA"/>
</dbReference>
<dbReference type="InterPro" id="IPR011006">
    <property type="entry name" value="CheY-like_superfamily"/>
</dbReference>
<feature type="chain" id="PRO_5015107008" description="histidine kinase" evidence="11">
    <location>
        <begin position="20"/>
        <end position="1535"/>
    </location>
</feature>